<organism evidence="6 7">
    <name type="scientific">Ataeniobius toweri</name>
    <dbReference type="NCBI Taxonomy" id="208326"/>
    <lineage>
        <taxon>Eukaryota</taxon>
        <taxon>Metazoa</taxon>
        <taxon>Chordata</taxon>
        <taxon>Craniata</taxon>
        <taxon>Vertebrata</taxon>
        <taxon>Euteleostomi</taxon>
        <taxon>Actinopterygii</taxon>
        <taxon>Neopterygii</taxon>
        <taxon>Teleostei</taxon>
        <taxon>Neoteleostei</taxon>
        <taxon>Acanthomorphata</taxon>
        <taxon>Ovalentaria</taxon>
        <taxon>Atherinomorphae</taxon>
        <taxon>Cyprinodontiformes</taxon>
        <taxon>Goodeidae</taxon>
        <taxon>Ataeniobius</taxon>
    </lineage>
</organism>
<feature type="non-terminal residue" evidence="6">
    <location>
        <position position="1"/>
    </location>
</feature>
<dbReference type="InterPro" id="IPR000885">
    <property type="entry name" value="Fib_collagen_C"/>
</dbReference>
<dbReference type="InterPro" id="IPR002181">
    <property type="entry name" value="Fibrinogen_a/b/g_C_dom"/>
</dbReference>
<evidence type="ECO:0000313" key="6">
    <source>
        <dbReference type="EMBL" id="MED6249891.1"/>
    </source>
</evidence>
<dbReference type="EMBL" id="JAHUTI010053725">
    <property type="protein sequence ID" value="MED6249891.1"/>
    <property type="molecule type" value="Genomic_DNA"/>
</dbReference>
<name>A0ABU7BGV3_9TELE</name>
<feature type="domain" description="Fibrinogen C-terminal" evidence="4">
    <location>
        <begin position="1"/>
        <end position="49"/>
    </location>
</feature>
<keyword evidence="3" id="KW-0176">Collagen</keyword>
<evidence type="ECO:0000256" key="1">
    <source>
        <dbReference type="ARBA" id="ARBA00004613"/>
    </source>
</evidence>
<accession>A0ABU7BGV3</accession>
<evidence type="ECO:0000256" key="2">
    <source>
        <dbReference type="ARBA" id="ARBA00022525"/>
    </source>
</evidence>
<keyword evidence="7" id="KW-1185">Reference proteome</keyword>
<gene>
    <name evidence="6" type="ORF">ATANTOWER_021266</name>
</gene>
<evidence type="ECO:0000313" key="7">
    <source>
        <dbReference type="Proteomes" id="UP001345963"/>
    </source>
</evidence>
<sequence>IYESSCEAYKLSGSSSGFYFIDPDGSGPLGPTQVYCNMTEKKVWTVLSHNSTAPVKVQNSSPQQPYTMTFSYNASAEQLRAIVSGSEQCQQEVVYNCKKSRLFNTKGGAPVVNFINTKELTLINNPLYY</sequence>
<dbReference type="Proteomes" id="UP001345963">
    <property type="component" value="Unassembled WGS sequence"/>
</dbReference>
<protein>
    <submittedName>
        <fullName evidence="6">Uncharacterized protein</fullName>
    </submittedName>
</protein>
<dbReference type="Gene3D" id="2.60.120.1000">
    <property type="match status" value="1"/>
</dbReference>
<comment type="caution">
    <text evidence="6">The sequence shown here is derived from an EMBL/GenBank/DDBJ whole genome shotgun (WGS) entry which is preliminary data.</text>
</comment>
<proteinExistence type="predicted"/>
<dbReference type="SUPFAM" id="SSF56496">
    <property type="entry name" value="Fibrinogen C-terminal domain-like"/>
    <property type="match status" value="1"/>
</dbReference>
<feature type="domain" description="Fibrillar collagen NC1" evidence="5">
    <location>
        <begin position="1"/>
        <end position="129"/>
    </location>
</feature>
<evidence type="ECO:0000259" key="5">
    <source>
        <dbReference type="PROSITE" id="PS51461"/>
    </source>
</evidence>
<evidence type="ECO:0000256" key="3">
    <source>
        <dbReference type="ARBA" id="ARBA00023119"/>
    </source>
</evidence>
<keyword evidence="2" id="KW-0964">Secreted</keyword>
<dbReference type="PROSITE" id="PS51461">
    <property type="entry name" value="NC1_FIB"/>
    <property type="match status" value="1"/>
</dbReference>
<evidence type="ECO:0000259" key="4">
    <source>
        <dbReference type="PROSITE" id="PS51406"/>
    </source>
</evidence>
<dbReference type="PROSITE" id="PS51406">
    <property type="entry name" value="FIBRINOGEN_C_2"/>
    <property type="match status" value="1"/>
</dbReference>
<comment type="subcellular location">
    <subcellularLocation>
        <location evidence="1">Secreted</location>
    </subcellularLocation>
</comment>
<dbReference type="NCBIfam" id="NF040941">
    <property type="entry name" value="GGGWT_bact"/>
    <property type="match status" value="1"/>
</dbReference>
<reference evidence="6 7" key="1">
    <citation type="submission" date="2021-07" db="EMBL/GenBank/DDBJ databases">
        <authorList>
            <person name="Palmer J.M."/>
        </authorList>
    </citation>
    <scope>NUCLEOTIDE SEQUENCE [LARGE SCALE GENOMIC DNA]</scope>
    <source>
        <strain evidence="6 7">AT_MEX2019</strain>
        <tissue evidence="6">Muscle</tissue>
    </source>
</reference>
<dbReference type="InterPro" id="IPR036056">
    <property type="entry name" value="Fibrinogen-like_C"/>
</dbReference>